<protein>
    <submittedName>
        <fullName evidence="2">AsmA protein</fullName>
    </submittedName>
</protein>
<evidence type="ECO:0000313" key="3">
    <source>
        <dbReference type="Proteomes" id="UP000186019"/>
    </source>
</evidence>
<dbReference type="STRING" id="573024.SAMN05216208_0604"/>
<feature type="domain" description="AsmA" evidence="1">
    <location>
        <begin position="7"/>
        <end position="180"/>
    </location>
</feature>
<feature type="domain" description="AsmA" evidence="1">
    <location>
        <begin position="263"/>
        <end position="535"/>
    </location>
</feature>
<organism evidence="2 3">
    <name type="scientific">Roseovarius nanhaiticus</name>
    <dbReference type="NCBI Taxonomy" id="573024"/>
    <lineage>
        <taxon>Bacteria</taxon>
        <taxon>Pseudomonadati</taxon>
        <taxon>Pseudomonadota</taxon>
        <taxon>Alphaproteobacteria</taxon>
        <taxon>Rhodobacterales</taxon>
        <taxon>Roseobacteraceae</taxon>
        <taxon>Roseovarius</taxon>
    </lineage>
</organism>
<name>A0A1N7FZR5_9RHOB</name>
<dbReference type="OrthoDB" id="5439561at2"/>
<keyword evidence="3" id="KW-1185">Reference proteome</keyword>
<evidence type="ECO:0000259" key="1">
    <source>
        <dbReference type="Pfam" id="PF05170"/>
    </source>
</evidence>
<dbReference type="InterPro" id="IPR052894">
    <property type="entry name" value="AsmA-related"/>
</dbReference>
<evidence type="ECO:0000313" key="2">
    <source>
        <dbReference type="EMBL" id="SIS05828.1"/>
    </source>
</evidence>
<dbReference type="InterPro" id="IPR007844">
    <property type="entry name" value="AsmA"/>
</dbReference>
<dbReference type="EMBL" id="FTNV01000001">
    <property type="protein sequence ID" value="SIS05828.1"/>
    <property type="molecule type" value="Genomic_DNA"/>
</dbReference>
<dbReference type="GO" id="GO:0090313">
    <property type="term" value="P:regulation of protein targeting to membrane"/>
    <property type="evidence" value="ECO:0007669"/>
    <property type="project" value="TreeGrafter"/>
</dbReference>
<reference evidence="2 3" key="1">
    <citation type="submission" date="2017-01" db="EMBL/GenBank/DDBJ databases">
        <authorList>
            <person name="Mah S.A."/>
            <person name="Swanson W.J."/>
            <person name="Moy G.W."/>
            <person name="Vacquier V.D."/>
        </authorList>
    </citation>
    <scope>NUCLEOTIDE SEQUENCE [LARGE SCALE GENOMIC DNA]</scope>
    <source>
        <strain evidence="2 3">DSM 29590</strain>
    </source>
</reference>
<gene>
    <name evidence="2" type="ORF">SAMN05421666_1532</name>
</gene>
<dbReference type="GO" id="GO:0005886">
    <property type="term" value="C:plasma membrane"/>
    <property type="evidence" value="ECO:0007669"/>
    <property type="project" value="TreeGrafter"/>
</dbReference>
<accession>A0A1N7FZR5</accession>
<proteinExistence type="predicted"/>
<dbReference type="Pfam" id="PF05170">
    <property type="entry name" value="AsmA"/>
    <property type="match status" value="2"/>
</dbReference>
<dbReference type="AlphaFoldDB" id="A0A1N7FZR5"/>
<sequence length="661" mass="68918">MKFLTKIIGFVLVAALLAVGALFFLPGERIARIAAERISTMTGREVTMTGDTSISFYPVLGISTGRTTIANADWASGGPMLEADSFKVGVDPVALIGGEVRITGLEVARPRIVIERDANGRGNWEIGVDGVAQSGQGAGGGAGGSGGEAAQSRALALTLDRALITDASVTYIDARSGTRQQMSGVSLELRWPDYNGEATFDLVLRPADQDVRFAGTINQLGPLIEGGVSPLDVTVSTDGVTLRLDGRASAAPQLDARMTADIDSTARFMGALGLPPADLPRGLGREISATGQLSVTEDLRISLRDMTLGLGGNTLTGALDVVTAGTRPRLTARLDAGALDLAMLSPGGGGGGGPAPASGDDGWSRAPINASALGLADADIALTADSLDLGQFTFGAADIGLTIDNARAVATLRRLEGYGGALTGQAVANNRSGLSVGGDLEARGIDMERFLTDAAGITRFSTTGTLAVDFLGVGQSVHDIMNSLSGNLSVATGRGVISGFDLDRLMRTGDGSGGTTVFDQTGASFVIEGGNMRGDDLRMSMPLATATGKGRIGLGARDIDYLFTPVLLQGENSRGLAIPVSITGPWSNPRIRPDLEKAIDLNLREERKELEKKAREEVDREIDKFVEKELGVTRQEGRSVEDALRDSVKDQAVKELFKLFD</sequence>
<dbReference type="Proteomes" id="UP000186019">
    <property type="component" value="Unassembled WGS sequence"/>
</dbReference>
<dbReference type="PANTHER" id="PTHR30441:SF4">
    <property type="entry name" value="PROTEIN ASMA"/>
    <property type="match status" value="1"/>
</dbReference>
<dbReference type="PANTHER" id="PTHR30441">
    <property type="entry name" value="DUF748 DOMAIN-CONTAINING PROTEIN"/>
    <property type="match status" value="1"/>
</dbReference>